<evidence type="ECO:0000313" key="1">
    <source>
        <dbReference type="Proteomes" id="UP000887577"/>
    </source>
</evidence>
<proteinExistence type="predicted"/>
<dbReference type="Proteomes" id="UP000887577">
    <property type="component" value="Unplaced"/>
</dbReference>
<organism evidence="1 2">
    <name type="scientific">Panagrolaimus superbus</name>
    <dbReference type="NCBI Taxonomy" id="310955"/>
    <lineage>
        <taxon>Eukaryota</taxon>
        <taxon>Metazoa</taxon>
        <taxon>Ecdysozoa</taxon>
        <taxon>Nematoda</taxon>
        <taxon>Chromadorea</taxon>
        <taxon>Rhabditida</taxon>
        <taxon>Tylenchina</taxon>
        <taxon>Panagrolaimomorpha</taxon>
        <taxon>Panagrolaimoidea</taxon>
        <taxon>Panagrolaimidae</taxon>
        <taxon>Panagrolaimus</taxon>
    </lineage>
</organism>
<evidence type="ECO:0000313" key="2">
    <source>
        <dbReference type="WBParaSite" id="PSU_v2.g12143.t1"/>
    </source>
</evidence>
<reference evidence="2" key="1">
    <citation type="submission" date="2022-11" db="UniProtKB">
        <authorList>
            <consortium name="WormBaseParasite"/>
        </authorList>
    </citation>
    <scope>IDENTIFICATION</scope>
</reference>
<dbReference type="WBParaSite" id="PSU_v2.g12143.t1">
    <property type="protein sequence ID" value="PSU_v2.g12143.t1"/>
    <property type="gene ID" value="PSU_v2.g12143"/>
</dbReference>
<sequence length="191" mass="21778">MIKHFQRQLRLLLNEFCIHSYSIGKFEKFKQAEGAMRRVMDRCMSQNLQPLFSKSAKELHNKNEINPAKLGFDMIGYVFYRLDVPFNIFSYPSQYGNAFLNLYSVHPSSTEIFVGRLETGELLIHFTGTTSSPLPASKNSSNNKENDLLDLPISCAAIFPSPINSQLAIRQTFSLASTLNHRFKIIASMFE</sequence>
<dbReference type="AlphaFoldDB" id="A0A914Y2Z4"/>
<protein>
    <submittedName>
        <fullName evidence="2">Uncharacterized protein</fullName>
    </submittedName>
</protein>
<keyword evidence="1" id="KW-1185">Reference proteome</keyword>
<accession>A0A914Y2Z4</accession>
<name>A0A914Y2Z4_9BILA</name>